<reference evidence="2" key="2">
    <citation type="submission" date="2021-04" db="EMBL/GenBank/DDBJ databases">
        <authorList>
            <person name="Gilroy R."/>
        </authorList>
    </citation>
    <scope>NUCLEOTIDE SEQUENCE</scope>
    <source>
        <strain evidence="2">CHK188-11489</strain>
    </source>
</reference>
<reference evidence="2" key="1">
    <citation type="journal article" date="2021" name="PeerJ">
        <title>Extensive microbial diversity within the chicken gut microbiome revealed by metagenomics and culture.</title>
        <authorList>
            <person name="Gilroy R."/>
            <person name="Ravi A."/>
            <person name="Getino M."/>
            <person name="Pursley I."/>
            <person name="Horton D.L."/>
            <person name="Alikhan N.F."/>
            <person name="Baker D."/>
            <person name="Gharbi K."/>
            <person name="Hall N."/>
            <person name="Watson M."/>
            <person name="Adriaenssens E.M."/>
            <person name="Foster-Nyarko E."/>
            <person name="Jarju S."/>
            <person name="Secka A."/>
            <person name="Antonio M."/>
            <person name="Oren A."/>
            <person name="Chaudhuri R.R."/>
            <person name="La Ragione R."/>
            <person name="Hildebrand F."/>
            <person name="Pallen M.J."/>
        </authorList>
    </citation>
    <scope>NUCLEOTIDE SEQUENCE</scope>
    <source>
        <strain evidence="2">CHK188-11489</strain>
    </source>
</reference>
<dbReference type="AlphaFoldDB" id="A0A9D2JN06"/>
<organism evidence="2 3">
    <name type="scientific">Candidatus Gemmiger avistercoris</name>
    <dbReference type="NCBI Taxonomy" id="2838606"/>
    <lineage>
        <taxon>Bacteria</taxon>
        <taxon>Bacillati</taxon>
        <taxon>Bacillota</taxon>
        <taxon>Clostridia</taxon>
        <taxon>Eubacteriales</taxon>
        <taxon>Gemmiger</taxon>
    </lineage>
</organism>
<gene>
    <name evidence="2" type="ORF">H9724_01730</name>
</gene>
<accession>A0A9D2JN06</accession>
<dbReference type="SUPFAM" id="SSF53448">
    <property type="entry name" value="Nucleotide-diphospho-sugar transferases"/>
    <property type="match status" value="1"/>
</dbReference>
<dbReference type="InterPro" id="IPR029044">
    <property type="entry name" value="Nucleotide-diphossugar_trans"/>
</dbReference>
<sequence>MEKLLTVLVAQYRPDSAALRRTLASLVMQDTREFAVALADDGSPQPYFAESRAWLASGGVTDVTAVAMAQNGGTVRNILNAAQAVQTRWVLTLSPGDYLYDAGTVSWWLERLRADAPRAAFAKQAYYTPGPAPAPAPGETPFDRAPYDPAQYDGGAVKRNLLLFDDGISGCGMVYERDLLVQALQAMAGHVRLAEDFAVRLFAVQGVPIRRYDRVATWYEYGGGVSTDGAARQRMAQEWRAMVELLHRQYPRDRTVRLAYAYFFNDRHKSRLVRGLVGRLIVPQNHPFKKAQHAWQPPVNGDAAKLRAIYAAAGRMPAADQ</sequence>
<proteinExistence type="predicted"/>
<dbReference type="InterPro" id="IPR001173">
    <property type="entry name" value="Glyco_trans_2-like"/>
</dbReference>
<evidence type="ECO:0000259" key="1">
    <source>
        <dbReference type="Pfam" id="PF00535"/>
    </source>
</evidence>
<evidence type="ECO:0000313" key="2">
    <source>
        <dbReference type="EMBL" id="HIZ61475.1"/>
    </source>
</evidence>
<feature type="domain" description="Glycosyltransferase 2-like" evidence="1">
    <location>
        <begin position="16"/>
        <end position="94"/>
    </location>
</feature>
<comment type="caution">
    <text evidence="2">The sequence shown here is derived from an EMBL/GenBank/DDBJ whole genome shotgun (WGS) entry which is preliminary data.</text>
</comment>
<dbReference type="EMBL" id="DXBF01000013">
    <property type="protein sequence ID" value="HIZ61475.1"/>
    <property type="molecule type" value="Genomic_DNA"/>
</dbReference>
<dbReference type="Pfam" id="PF00535">
    <property type="entry name" value="Glycos_transf_2"/>
    <property type="match status" value="1"/>
</dbReference>
<name>A0A9D2JN06_9FIRM</name>
<protein>
    <submittedName>
        <fullName evidence="2">Glycosyltransferase</fullName>
    </submittedName>
</protein>
<evidence type="ECO:0000313" key="3">
    <source>
        <dbReference type="Proteomes" id="UP000824105"/>
    </source>
</evidence>
<dbReference type="Proteomes" id="UP000824105">
    <property type="component" value="Unassembled WGS sequence"/>
</dbReference>